<dbReference type="EMBL" id="BAAAHE010000012">
    <property type="protein sequence ID" value="GAA0615619.1"/>
    <property type="molecule type" value="Genomic_DNA"/>
</dbReference>
<dbReference type="NCBIfam" id="TIGR00369">
    <property type="entry name" value="unchar_dom_1"/>
    <property type="match status" value="1"/>
</dbReference>
<evidence type="ECO:0000259" key="3">
    <source>
        <dbReference type="Pfam" id="PF03061"/>
    </source>
</evidence>
<organism evidence="4 5">
    <name type="scientific">Sporichthya brevicatena</name>
    <dbReference type="NCBI Taxonomy" id="171442"/>
    <lineage>
        <taxon>Bacteria</taxon>
        <taxon>Bacillati</taxon>
        <taxon>Actinomycetota</taxon>
        <taxon>Actinomycetes</taxon>
        <taxon>Sporichthyales</taxon>
        <taxon>Sporichthyaceae</taxon>
        <taxon>Sporichthya</taxon>
    </lineage>
</organism>
<dbReference type="CDD" id="cd03443">
    <property type="entry name" value="PaaI_thioesterase"/>
    <property type="match status" value="1"/>
</dbReference>
<keyword evidence="5" id="KW-1185">Reference proteome</keyword>
<gene>
    <name evidence="4" type="ORF">GCM10009547_16950</name>
</gene>
<dbReference type="InterPro" id="IPR003736">
    <property type="entry name" value="PAAI_dom"/>
</dbReference>
<reference evidence="4 5" key="1">
    <citation type="journal article" date="2019" name="Int. J. Syst. Evol. Microbiol.">
        <title>The Global Catalogue of Microorganisms (GCM) 10K type strain sequencing project: providing services to taxonomists for standard genome sequencing and annotation.</title>
        <authorList>
            <consortium name="The Broad Institute Genomics Platform"/>
            <consortium name="The Broad Institute Genome Sequencing Center for Infectious Disease"/>
            <person name="Wu L."/>
            <person name="Ma J."/>
        </authorList>
    </citation>
    <scope>NUCLEOTIDE SEQUENCE [LARGE SCALE GENOMIC DNA]</scope>
    <source>
        <strain evidence="4 5">JCM 10671</strain>
    </source>
</reference>
<dbReference type="SUPFAM" id="SSF54637">
    <property type="entry name" value="Thioesterase/thiol ester dehydrase-isomerase"/>
    <property type="match status" value="1"/>
</dbReference>
<dbReference type="PANTHER" id="PTHR21660">
    <property type="entry name" value="THIOESTERASE SUPERFAMILY MEMBER-RELATED"/>
    <property type="match status" value="1"/>
</dbReference>
<comment type="caution">
    <text evidence="4">The sequence shown here is derived from an EMBL/GenBank/DDBJ whole genome shotgun (WGS) entry which is preliminary data.</text>
</comment>
<dbReference type="Pfam" id="PF03061">
    <property type="entry name" value="4HBT"/>
    <property type="match status" value="1"/>
</dbReference>
<feature type="domain" description="Thioesterase" evidence="3">
    <location>
        <begin position="55"/>
        <end position="130"/>
    </location>
</feature>
<accession>A0ABN1GPA6</accession>
<dbReference type="RefSeq" id="WP_344603594.1">
    <property type="nucleotide sequence ID" value="NZ_BAAAHE010000012.1"/>
</dbReference>
<dbReference type="Gene3D" id="3.10.129.10">
    <property type="entry name" value="Hotdog Thioesterase"/>
    <property type="match status" value="1"/>
</dbReference>
<proteinExistence type="inferred from homology"/>
<dbReference type="InterPro" id="IPR006683">
    <property type="entry name" value="Thioestr_dom"/>
</dbReference>
<sequence length="144" mass="15353">MSFGSRPGLQVLLDWIAGEYQHSMADTLNFWPVEAEVGRVVWEGRPDERHLSSRGAVHGGYLAAFLDSVTGSAIASHLEQGADCVTLDLAVKMIRPVAAGTLLRAEGRSLSVTRRVGSSEAVVTDPDGRVIGHGTATMLITRPS</sequence>
<evidence type="ECO:0000256" key="2">
    <source>
        <dbReference type="ARBA" id="ARBA00022801"/>
    </source>
</evidence>
<protein>
    <submittedName>
        <fullName evidence="4">PaaI family thioesterase</fullName>
    </submittedName>
</protein>
<evidence type="ECO:0000313" key="4">
    <source>
        <dbReference type="EMBL" id="GAA0615619.1"/>
    </source>
</evidence>
<dbReference type="Proteomes" id="UP001500957">
    <property type="component" value="Unassembled WGS sequence"/>
</dbReference>
<dbReference type="InterPro" id="IPR029069">
    <property type="entry name" value="HotDog_dom_sf"/>
</dbReference>
<evidence type="ECO:0000313" key="5">
    <source>
        <dbReference type="Proteomes" id="UP001500957"/>
    </source>
</evidence>
<evidence type="ECO:0000256" key="1">
    <source>
        <dbReference type="ARBA" id="ARBA00008324"/>
    </source>
</evidence>
<dbReference type="InterPro" id="IPR039298">
    <property type="entry name" value="ACOT13"/>
</dbReference>
<dbReference type="PANTHER" id="PTHR21660:SF1">
    <property type="entry name" value="ACYL-COENZYME A THIOESTERASE 13"/>
    <property type="match status" value="1"/>
</dbReference>
<name>A0ABN1GPA6_9ACTN</name>
<keyword evidence="2" id="KW-0378">Hydrolase</keyword>
<comment type="similarity">
    <text evidence="1">Belongs to the thioesterase PaaI family.</text>
</comment>